<evidence type="ECO:0000313" key="1">
    <source>
        <dbReference type="EMBL" id="MBC9783493.1"/>
    </source>
</evidence>
<evidence type="ECO:0000313" key="2">
    <source>
        <dbReference type="Proteomes" id="UP000617402"/>
    </source>
</evidence>
<protein>
    <submittedName>
        <fullName evidence="1">Uncharacterized protein</fullName>
    </submittedName>
</protein>
<dbReference type="EMBL" id="JACVHF010000002">
    <property type="protein sequence ID" value="MBC9783493.1"/>
    <property type="molecule type" value="Genomic_DNA"/>
</dbReference>
<comment type="caution">
    <text evidence="1">The sequence shown here is derived from an EMBL/GenBank/DDBJ whole genome shotgun (WGS) entry which is preliminary data.</text>
</comment>
<name>A0ABR7SY82_HELCL</name>
<dbReference type="RefSeq" id="WP_188038653.1">
    <property type="nucleotide sequence ID" value="NZ_JACVHF010000002.1"/>
</dbReference>
<gene>
    <name evidence="1" type="ORF">H1S01_03075</name>
</gene>
<organism evidence="1 2">
    <name type="scientific">Heliobacterium chlorum</name>
    <dbReference type="NCBI Taxonomy" id="2698"/>
    <lineage>
        <taxon>Bacteria</taxon>
        <taxon>Bacillati</taxon>
        <taxon>Bacillota</taxon>
        <taxon>Clostridia</taxon>
        <taxon>Eubacteriales</taxon>
        <taxon>Heliobacteriaceae</taxon>
        <taxon>Heliobacterium</taxon>
    </lineage>
</organism>
<accession>A0ABR7SY82</accession>
<proteinExistence type="predicted"/>
<reference evidence="1 2" key="1">
    <citation type="submission" date="2020-07" db="EMBL/GenBank/DDBJ databases">
        <title>Draft whole-genome sequence of Heliobacterium chlorum DSM 3682, type strain.</title>
        <authorList>
            <person name="Kyndt J.A."/>
            <person name="Meyer T.E."/>
            <person name="Imhoff J.F."/>
        </authorList>
    </citation>
    <scope>NUCLEOTIDE SEQUENCE [LARGE SCALE GENOMIC DNA]</scope>
    <source>
        <strain evidence="1 2">DSM 3682</strain>
    </source>
</reference>
<sequence length="57" mass="6081">MSASAWVPCLHCQRGPKAEQSCSSGLHATNLKLGCFSGEFVTGKEPKAKKSKDGERT</sequence>
<dbReference type="Proteomes" id="UP000617402">
    <property type="component" value="Unassembled WGS sequence"/>
</dbReference>
<keyword evidence="2" id="KW-1185">Reference proteome</keyword>